<evidence type="ECO:0000313" key="3">
    <source>
        <dbReference type="Proteomes" id="UP001220610"/>
    </source>
</evidence>
<dbReference type="EMBL" id="CP119311">
    <property type="protein sequence ID" value="WEK37627.1"/>
    <property type="molecule type" value="Genomic_DNA"/>
</dbReference>
<evidence type="ECO:0000256" key="1">
    <source>
        <dbReference type="SAM" id="SignalP"/>
    </source>
</evidence>
<evidence type="ECO:0008006" key="4">
    <source>
        <dbReference type="Google" id="ProtNLM"/>
    </source>
</evidence>
<reference evidence="2" key="1">
    <citation type="submission" date="2023-03" db="EMBL/GenBank/DDBJ databases">
        <title>Andean soil-derived lignocellulolytic bacterial consortium as a source of novel taxa and putative plastic-active enzymes.</title>
        <authorList>
            <person name="Diaz-Garcia L."/>
            <person name="Chuvochina M."/>
            <person name="Feuerriegel G."/>
            <person name="Bunk B."/>
            <person name="Sproer C."/>
            <person name="Streit W.R."/>
            <person name="Rodriguez L.M."/>
            <person name="Overmann J."/>
            <person name="Jimenez D.J."/>
        </authorList>
    </citation>
    <scope>NUCLEOTIDE SEQUENCE</scope>
    <source>
        <strain evidence="2">MAG 7</strain>
    </source>
</reference>
<feature type="chain" id="PRO_5042511791" description="TonB-dependent receptor plug domain-containing protein" evidence="1">
    <location>
        <begin position="25"/>
        <end position="808"/>
    </location>
</feature>
<evidence type="ECO:0000313" key="2">
    <source>
        <dbReference type="EMBL" id="WEK37627.1"/>
    </source>
</evidence>
<proteinExistence type="predicted"/>
<name>A0AAJ6BIT5_9BACT</name>
<protein>
    <recommendedName>
        <fullName evidence="4">TonB-dependent receptor plug domain-containing protein</fullName>
    </recommendedName>
</protein>
<accession>A0AAJ6BIT5</accession>
<gene>
    <name evidence="2" type="ORF">P0Y53_08940</name>
</gene>
<feature type="signal peptide" evidence="1">
    <location>
        <begin position="1"/>
        <end position="24"/>
    </location>
</feature>
<organism evidence="2 3">
    <name type="scientific">Candidatus Pseudobacter hemicellulosilyticus</name>
    <dbReference type="NCBI Taxonomy" id="3121375"/>
    <lineage>
        <taxon>Bacteria</taxon>
        <taxon>Pseudomonadati</taxon>
        <taxon>Bacteroidota</taxon>
        <taxon>Chitinophagia</taxon>
        <taxon>Chitinophagales</taxon>
        <taxon>Chitinophagaceae</taxon>
        <taxon>Pseudobacter</taxon>
    </lineage>
</organism>
<keyword evidence="1" id="KW-0732">Signal</keyword>
<dbReference type="SUPFAM" id="SSF56935">
    <property type="entry name" value="Porins"/>
    <property type="match status" value="1"/>
</dbReference>
<sequence length="808" mass="89745">MKRFTYCITTVLVLLALGMNKGRAQQKIDSMINVYGENFPQEKVHVHFDKAVYNPGETIWFKAYIFSGFLPSGISKNFYVELIDPATGRIIQRKTLPVFEATTANYFDLPLSFNLSEVVFRAYTTWMMNFDSSFLYTKTITIVNSKTAVNTAPPAKTVSLGFFPEGGDLVAGLATVVAFKATDAQGYPEKIKGVVKNDKGVKVADFSSVHDGMGRFDLEPVAGATYTAEWTDARGGTGKTNLPAVKDRGGVLQLMGFGDKKSFIVKRSVEASPELTKLYVVAHMHQQVVYKATIDLSSNFMTSGVIPVNNLPSGMLQVTLFDSSWKPLAERVTFIHNDDFVFTPNVVTLGANLKRRAKNIITVEIPDTMRTNLSLAITDAGVGDEGHENIMSRLLLAGDLKGYIHNSAYYLSSSSDSVQQHTDLVMMTHGWRRFKWDDLAAGKLPKIKYPLENYLGLKGELLGLQPSQIPQNTSVNVFMEAKDSSRQIFSLEIDRNGKFGEDGLIFFDTVKLYYQFNKNQSLTSRAVVNFNNGSLRVPSLVNFNPAWKIYNPLDSAALNRARFIAMEGDRIRPEQERKAKMLDAVTVTARARTKVQQMDDKYARGLFSGGDAYSFDLTDDPFAMGARDIFTYLQSRVPGLQISQSGGANGPSLSWRQATPTLYLDEMQVDASMLQGISVNDIAYVKAFRPPFFGAPGGGSGGAIAVYTKRGGDVGKNDSPIPGGMEKNRLIGYAAPRQFYSPDYSEPALNDVDDVRTTLYWSPYLLMDKNTRKSTIIFYNNDVTRKMKLVLEGYNEEGRLTRVEKILE</sequence>
<dbReference type="Proteomes" id="UP001220610">
    <property type="component" value="Chromosome"/>
</dbReference>
<dbReference type="AlphaFoldDB" id="A0AAJ6BIT5"/>